<dbReference type="EMBL" id="CAAHCV010000012">
    <property type="protein sequence ID" value="VGL98531.1"/>
    <property type="molecule type" value="Genomic_DNA"/>
</dbReference>
<dbReference type="InterPro" id="IPR040775">
    <property type="entry name" value="Tail_spike_N"/>
</dbReference>
<dbReference type="Gene3D" id="2.10.10.80">
    <property type="match status" value="1"/>
</dbReference>
<organism evidence="2">
    <name type="scientific">Klebsiella pneumoniae</name>
    <dbReference type="NCBI Taxonomy" id="573"/>
    <lineage>
        <taxon>Bacteria</taxon>
        <taxon>Pseudomonadati</taxon>
        <taxon>Pseudomonadota</taxon>
        <taxon>Gammaproteobacteria</taxon>
        <taxon>Enterobacterales</taxon>
        <taxon>Enterobacteriaceae</taxon>
        <taxon>Klebsiella/Raoultella group</taxon>
        <taxon>Klebsiella</taxon>
        <taxon>Klebsiella pneumoniae complex</taxon>
    </lineage>
</organism>
<reference evidence="2" key="1">
    <citation type="submission" date="2019-03" db="EMBL/GenBank/DDBJ databases">
        <authorList>
            <consortium name="Pathogen Informatics"/>
        </authorList>
    </citation>
    <scope>NUCLEOTIDE SEQUENCE</scope>
    <source>
        <strain evidence="2">5012STDY7626450</strain>
    </source>
</reference>
<name>A0A486DDP2_KLEPN</name>
<feature type="domain" description="Tail spike TSP1/Gp66 N-terminal" evidence="1">
    <location>
        <begin position="50"/>
        <end position="106"/>
    </location>
</feature>
<gene>
    <name evidence="2" type="ORF">SAMEA4873652_03833</name>
</gene>
<evidence type="ECO:0000259" key="1">
    <source>
        <dbReference type="Pfam" id="PF18668"/>
    </source>
</evidence>
<sequence length="758" mass="82353">MTTLSERPQWESDIYQIKRSDLVAGGRDGIANKQAQQLANRTAFLKKSALKSGYTFRDGAILETENDLIKYGDVLYAWTGAFNKEVPAGSSPESTGGIGEGAWKQVIDSNLRRDIASRDGFGNIGKGNYADIRTYTGAATSFLCYGVASAFDGGHGEFERADDDSTTPDNGVTVLVDALNRRWFRRFTGNIRAEWSGIHDLSQSSSPVDSYIDRLLMASAVGSPDGYPNKIIDFGKSRRFHVSRRFYIRGGVYKASAIVGVPDGIKTGFGIIGRFACSGNAGFFCIQMIQPYFDIEVDNGGFTPLTVPGIDDYFFRTEAMISNPEIHIKGNYYPGTCWYQTGSNDMSDVRAQWPDITNSMVGVQNLNEGTIRVNTCGRGFVLKGTTSGFGHLTSIWEQANVRRSVMHTMADVGIVSYENYIPETSEEGSGLLLQSCGTVSFGLLASGAGGKPQIQVFDSQTVSVANALFIAGKNVAGDSVAGQCCLEVSGSLMQIANLRLGKVGSAIRAGFGSVLDIGDITASGLSDILTLTEDTSLMTYRGANTGGGYETRATIKGGRCHRLNRSGFGFAARAPIVVMPEILTGALVVNNLQFTECGSGWNDESDKYLIDIRTVSRGFSFQSSFSRYQDNNTNYPIRLGHVEQLRGWNGNIFNAAKIRYADGAESTGYGREVIIADPAWGMGSWSYTRWRPAKFKGIAVLSADTNFLITRNGVTAFNANKAGNHYFEIDLHYGDYVTISGNESLVTLTQRSWSMTTE</sequence>
<dbReference type="Pfam" id="PF18668">
    <property type="entry name" value="Tail_spike_N"/>
    <property type="match status" value="1"/>
</dbReference>
<protein>
    <submittedName>
        <fullName evidence="2">Putative prophage endo-N-neuraminidase</fullName>
    </submittedName>
</protein>
<evidence type="ECO:0000313" key="2">
    <source>
        <dbReference type="EMBL" id="VGL98531.1"/>
    </source>
</evidence>
<dbReference type="AlphaFoldDB" id="A0A486DDP2"/>
<proteinExistence type="predicted"/>
<accession>A0A486DDP2</accession>